<accession>E8X7R5</accession>
<evidence type="ECO:0000256" key="2">
    <source>
        <dbReference type="ARBA" id="ARBA00022676"/>
    </source>
</evidence>
<dbReference type="InterPro" id="IPR029044">
    <property type="entry name" value="Nucleotide-diphossugar_trans"/>
</dbReference>
<sequence length="385" mass="43124">MSPDHIDVLIPAYNAAKTITHSILSLQNQTFKDFSVHIVDDGSTDGTGELVKALMIDDPRIRLYSQANNGIVDALNNGLGYCRARYVARLDADDIAQPDRLATQLRFLNDNPDFVAVGSNTRHIDEAGLPTGSYSRLSMPIKGNPYSLPAKEPYIIHPTWLVRRSAVDRIGGYRHVPLAEDSDLLWRLSEIGQLHNLTEILTDYRVHENSLSSSSVVNGRVMAIGSQLAAFSARRRREHKNDIVFNSTTVNSLKIVPTLKAMTKSTEVVLGQDELVDFRACVAAKLLELSSYRPYELDEGDCRYIRDALAAMKQYRPTISQSEVRAHAISAAARLCRAGRWREGRLLLRPDDTMSFVIRLLGRMPVLSTARAFVLRKRRAHEMVK</sequence>
<evidence type="ECO:0000256" key="3">
    <source>
        <dbReference type="ARBA" id="ARBA00022679"/>
    </source>
</evidence>
<geneLocation type="plasmid" evidence="5 6">
    <name>pACIX904</name>
</geneLocation>
<dbReference type="GO" id="GO:0016757">
    <property type="term" value="F:glycosyltransferase activity"/>
    <property type="evidence" value="ECO:0007669"/>
    <property type="project" value="UniProtKB-KW"/>
</dbReference>
<feature type="domain" description="Glycosyltransferase 2-like" evidence="4">
    <location>
        <begin position="8"/>
        <end position="170"/>
    </location>
</feature>
<dbReference type="CDD" id="cd00761">
    <property type="entry name" value="Glyco_tranf_GTA_type"/>
    <property type="match status" value="1"/>
</dbReference>
<dbReference type="Gene3D" id="3.90.550.10">
    <property type="entry name" value="Spore Coat Polysaccharide Biosynthesis Protein SpsA, Chain A"/>
    <property type="match status" value="1"/>
</dbReference>
<evidence type="ECO:0000313" key="6">
    <source>
        <dbReference type="Proteomes" id="UP000000343"/>
    </source>
</evidence>
<dbReference type="PaxDb" id="1198114-AciX9_4568"/>
<dbReference type="AlphaFoldDB" id="E8X7R5"/>
<evidence type="ECO:0000259" key="4">
    <source>
        <dbReference type="Pfam" id="PF00535"/>
    </source>
</evidence>
<organism evidence="6">
    <name type="scientific">Granulicella tundricola (strain ATCC BAA-1859 / DSM 23138 / MP5ACTX9)</name>
    <dbReference type="NCBI Taxonomy" id="1198114"/>
    <lineage>
        <taxon>Bacteria</taxon>
        <taxon>Pseudomonadati</taxon>
        <taxon>Acidobacteriota</taxon>
        <taxon>Terriglobia</taxon>
        <taxon>Terriglobales</taxon>
        <taxon>Acidobacteriaceae</taxon>
        <taxon>Granulicella</taxon>
    </lineage>
</organism>
<gene>
    <name evidence="5" type="ordered locus">AciX9_4568</name>
</gene>
<evidence type="ECO:0000313" key="5">
    <source>
        <dbReference type="EMBL" id="ADW71499.1"/>
    </source>
</evidence>
<comment type="similarity">
    <text evidence="1">Belongs to the glycosyltransferase 2 family.</text>
</comment>
<dbReference type="KEGG" id="acm:AciX9_4568"/>
<dbReference type="HOGENOM" id="CLU_717215_0_0_0"/>
<reference evidence="6" key="1">
    <citation type="submission" date="2011-01" db="EMBL/GenBank/DDBJ databases">
        <title>Complete sequence of plasmid4 of Acidobacterium sp. MP5ACTX9.</title>
        <authorList>
            <consortium name="US DOE Joint Genome Institute"/>
            <person name="Lucas S."/>
            <person name="Copeland A."/>
            <person name="Lapidus A."/>
            <person name="Cheng J.-F."/>
            <person name="Goodwin L."/>
            <person name="Pitluck S."/>
            <person name="Teshima H."/>
            <person name="Detter J.C."/>
            <person name="Han C."/>
            <person name="Tapia R."/>
            <person name="Land M."/>
            <person name="Hauser L."/>
            <person name="Kyrpides N."/>
            <person name="Ivanova N."/>
            <person name="Ovchinnikova G."/>
            <person name="Pagani I."/>
            <person name="Rawat S.R."/>
            <person name="Mannisto M."/>
            <person name="Haggblom M.M."/>
            <person name="Woyke T."/>
        </authorList>
    </citation>
    <scope>NUCLEOTIDE SEQUENCE [LARGE SCALE GENOMIC DNA]</scope>
    <source>
        <strain evidence="6">MP5ACTX9</strain>
        <plasmid evidence="6">Plasmid pACIX904</plasmid>
    </source>
</reference>
<evidence type="ECO:0000256" key="1">
    <source>
        <dbReference type="ARBA" id="ARBA00006739"/>
    </source>
</evidence>
<dbReference type="PANTHER" id="PTHR43685:SF5">
    <property type="entry name" value="GLYCOSYLTRANSFERASE EPSE-RELATED"/>
    <property type="match status" value="1"/>
</dbReference>
<name>E8X7R5_GRATM</name>
<dbReference type="InterPro" id="IPR050834">
    <property type="entry name" value="Glycosyltransf_2"/>
</dbReference>
<dbReference type="EMBL" id="CP002484">
    <property type="protein sequence ID" value="ADW71499.1"/>
    <property type="molecule type" value="Genomic_DNA"/>
</dbReference>
<dbReference type="Proteomes" id="UP000000343">
    <property type="component" value="Plasmid pACIX904"/>
</dbReference>
<dbReference type="SUPFAM" id="SSF53448">
    <property type="entry name" value="Nucleotide-diphospho-sugar transferases"/>
    <property type="match status" value="1"/>
</dbReference>
<dbReference type="eggNOG" id="COG1215">
    <property type="taxonomic scope" value="Bacteria"/>
</dbReference>
<dbReference type="OrthoDB" id="111731at2"/>
<protein>
    <submittedName>
        <fullName evidence="5">Glycosyl transferase family 2</fullName>
    </submittedName>
</protein>
<dbReference type="InterPro" id="IPR001173">
    <property type="entry name" value="Glyco_trans_2-like"/>
</dbReference>
<dbReference type="RefSeq" id="WP_013573218.1">
    <property type="nucleotide sequence ID" value="NC_015059.1"/>
</dbReference>
<keyword evidence="3 5" id="KW-0808">Transferase</keyword>
<keyword evidence="2" id="KW-0328">Glycosyltransferase</keyword>
<keyword evidence="6" id="KW-1185">Reference proteome</keyword>
<dbReference type="PANTHER" id="PTHR43685">
    <property type="entry name" value="GLYCOSYLTRANSFERASE"/>
    <property type="match status" value="1"/>
</dbReference>
<dbReference type="Pfam" id="PF00535">
    <property type="entry name" value="Glycos_transf_2"/>
    <property type="match status" value="1"/>
</dbReference>
<keyword evidence="5" id="KW-0614">Plasmid</keyword>
<proteinExistence type="inferred from homology"/>